<dbReference type="InterPro" id="IPR036890">
    <property type="entry name" value="HATPase_C_sf"/>
</dbReference>
<dbReference type="SUPFAM" id="SSF55874">
    <property type="entry name" value="ATPase domain of HSP90 chaperone/DNA topoisomerase II/histidine kinase"/>
    <property type="match status" value="1"/>
</dbReference>
<dbReference type="InterPro" id="IPR005467">
    <property type="entry name" value="His_kinase_dom"/>
</dbReference>
<protein>
    <recommendedName>
        <fullName evidence="2">histidine kinase</fullName>
        <ecNumber evidence="2">2.7.13.3</ecNumber>
    </recommendedName>
</protein>
<dbReference type="InterPro" id="IPR036097">
    <property type="entry name" value="HisK_dim/P_sf"/>
</dbReference>
<accession>A0ABN1I6U0</accession>
<evidence type="ECO:0000313" key="9">
    <source>
        <dbReference type="Proteomes" id="UP001499915"/>
    </source>
</evidence>
<keyword evidence="3" id="KW-0597">Phosphoprotein</keyword>
<dbReference type="InterPro" id="IPR003661">
    <property type="entry name" value="HisK_dim/P_dom"/>
</dbReference>
<feature type="transmembrane region" description="Helical" evidence="6">
    <location>
        <begin position="131"/>
        <end position="154"/>
    </location>
</feature>
<dbReference type="Proteomes" id="UP001499915">
    <property type="component" value="Unassembled WGS sequence"/>
</dbReference>
<name>A0ABN1I6U0_9GAMM</name>
<keyword evidence="4" id="KW-0808">Transferase</keyword>
<reference evidence="8 9" key="1">
    <citation type="journal article" date="2019" name="Int. J. Syst. Evol. Microbiol.">
        <title>The Global Catalogue of Microorganisms (GCM) 10K type strain sequencing project: providing services to taxonomists for standard genome sequencing and annotation.</title>
        <authorList>
            <consortium name="The Broad Institute Genomics Platform"/>
            <consortium name="The Broad Institute Genome Sequencing Center for Infectious Disease"/>
            <person name="Wu L."/>
            <person name="Ma J."/>
        </authorList>
    </citation>
    <scope>NUCLEOTIDE SEQUENCE [LARGE SCALE GENOMIC DNA]</scope>
    <source>
        <strain evidence="8 9">JCM 15134</strain>
    </source>
</reference>
<dbReference type="EC" id="2.7.13.3" evidence="2"/>
<dbReference type="PANTHER" id="PTHR45436:SF5">
    <property type="entry name" value="SENSOR HISTIDINE KINASE TRCS"/>
    <property type="match status" value="1"/>
</dbReference>
<evidence type="ECO:0000259" key="7">
    <source>
        <dbReference type="PROSITE" id="PS50109"/>
    </source>
</evidence>
<feature type="transmembrane region" description="Helical" evidence="6">
    <location>
        <begin position="7"/>
        <end position="25"/>
    </location>
</feature>
<keyword evidence="9" id="KW-1185">Reference proteome</keyword>
<evidence type="ECO:0000256" key="4">
    <source>
        <dbReference type="ARBA" id="ARBA00022679"/>
    </source>
</evidence>
<dbReference type="SMART" id="SM00388">
    <property type="entry name" value="HisKA"/>
    <property type="match status" value="1"/>
</dbReference>
<dbReference type="Pfam" id="PF00512">
    <property type="entry name" value="HisKA"/>
    <property type="match status" value="1"/>
</dbReference>
<organism evidence="8 9">
    <name type="scientific">Marinobacterium maritimum</name>
    <dbReference type="NCBI Taxonomy" id="500162"/>
    <lineage>
        <taxon>Bacteria</taxon>
        <taxon>Pseudomonadati</taxon>
        <taxon>Pseudomonadota</taxon>
        <taxon>Gammaproteobacteria</taxon>
        <taxon>Oceanospirillales</taxon>
        <taxon>Oceanospirillaceae</taxon>
        <taxon>Marinobacterium</taxon>
    </lineage>
</organism>
<evidence type="ECO:0000256" key="1">
    <source>
        <dbReference type="ARBA" id="ARBA00000085"/>
    </source>
</evidence>
<dbReference type="Gene3D" id="1.10.287.130">
    <property type="match status" value="1"/>
</dbReference>
<keyword evidence="6" id="KW-1133">Transmembrane helix</keyword>
<comment type="catalytic activity">
    <reaction evidence="1">
        <text>ATP + protein L-histidine = ADP + protein N-phospho-L-histidine.</text>
        <dbReference type="EC" id="2.7.13.3"/>
    </reaction>
</comment>
<evidence type="ECO:0000256" key="3">
    <source>
        <dbReference type="ARBA" id="ARBA00022553"/>
    </source>
</evidence>
<keyword evidence="6" id="KW-0472">Membrane</keyword>
<evidence type="ECO:0000256" key="5">
    <source>
        <dbReference type="ARBA" id="ARBA00022777"/>
    </source>
</evidence>
<keyword evidence="5 8" id="KW-0418">Kinase</keyword>
<dbReference type="GO" id="GO:0016301">
    <property type="term" value="F:kinase activity"/>
    <property type="evidence" value="ECO:0007669"/>
    <property type="project" value="UniProtKB-KW"/>
</dbReference>
<dbReference type="InterPro" id="IPR050428">
    <property type="entry name" value="TCS_sensor_his_kinase"/>
</dbReference>
<sequence length="406" mass="45373">MRFSTRIILTVGFSALLLTSLYWLVGWHYVEELEAQQDRVLQEFIGQRADLVVAGQLAPEALALVPGALLYREGVPRPEAWQGFETPGVYEVEHEGALLVRVQPDTGETYAVYLPELERLVEPQTSETAEALVVVGGILLFTLGSMGLTLLLIWKQTVPVRQLMQAVAGVSPESPCLQPLARSDELGELSRQFAALLERTQAFIQREQNFTRFASHELRTPLMTIRSSLTLLQEMAAAEPGPLQQRALRRIAQALERMEKLTDSFLWLSREDSSEGTRVDRKMLEELLEQLQLLTPALSETLVLELQADWCWSIHPFVLSVLLDNLLRNAQEHGDGDIEVRASQDRLLVRNRLDSSEVPPATGGAKRANFGYGLPIVELLAGKAGARFSTRIADGHFEAEIRFSRP</sequence>
<feature type="domain" description="Histidine kinase" evidence="7">
    <location>
        <begin position="213"/>
        <end position="406"/>
    </location>
</feature>
<dbReference type="EMBL" id="BAAAET010000002">
    <property type="protein sequence ID" value="GAA0693267.1"/>
    <property type="molecule type" value="Genomic_DNA"/>
</dbReference>
<dbReference type="RefSeq" id="WP_343805579.1">
    <property type="nucleotide sequence ID" value="NZ_BAAAET010000002.1"/>
</dbReference>
<dbReference type="PANTHER" id="PTHR45436">
    <property type="entry name" value="SENSOR HISTIDINE KINASE YKOH"/>
    <property type="match status" value="1"/>
</dbReference>
<keyword evidence="6" id="KW-0812">Transmembrane</keyword>
<proteinExistence type="predicted"/>
<dbReference type="PROSITE" id="PS50109">
    <property type="entry name" value="HIS_KIN"/>
    <property type="match status" value="1"/>
</dbReference>
<dbReference type="SUPFAM" id="SSF47384">
    <property type="entry name" value="Homodimeric domain of signal transducing histidine kinase"/>
    <property type="match status" value="1"/>
</dbReference>
<evidence type="ECO:0000313" key="8">
    <source>
        <dbReference type="EMBL" id="GAA0693267.1"/>
    </source>
</evidence>
<comment type="caution">
    <text evidence="8">The sequence shown here is derived from an EMBL/GenBank/DDBJ whole genome shotgun (WGS) entry which is preliminary data.</text>
</comment>
<evidence type="ECO:0000256" key="2">
    <source>
        <dbReference type="ARBA" id="ARBA00012438"/>
    </source>
</evidence>
<gene>
    <name evidence="8" type="ORF">GCM10009104_20690</name>
</gene>
<dbReference type="CDD" id="cd00082">
    <property type="entry name" value="HisKA"/>
    <property type="match status" value="1"/>
</dbReference>
<evidence type="ECO:0000256" key="6">
    <source>
        <dbReference type="SAM" id="Phobius"/>
    </source>
</evidence>